<gene>
    <name evidence="2" type="ORF">NDU88_011868</name>
</gene>
<comment type="caution">
    <text evidence="2">The sequence shown here is derived from an EMBL/GenBank/DDBJ whole genome shotgun (WGS) entry which is preliminary data.</text>
</comment>
<feature type="compositionally biased region" description="Basic residues" evidence="1">
    <location>
        <begin position="1"/>
        <end position="11"/>
    </location>
</feature>
<evidence type="ECO:0000313" key="3">
    <source>
        <dbReference type="Proteomes" id="UP001066276"/>
    </source>
</evidence>
<dbReference type="EMBL" id="JANPWB010000010">
    <property type="protein sequence ID" value="KAJ1145582.1"/>
    <property type="molecule type" value="Genomic_DNA"/>
</dbReference>
<evidence type="ECO:0000256" key="1">
    <source>
        <dbReference type="SAM" id="MobiDB-lite"/>
    </source>
</evidence>
<feature type="region of interest" description="Disordered" evidence="1">
    <location>
        <begin position="218"/>
        <end position="239"/>
    </location>
</feature>
<accession>A0AAV7R195</accession>
<organism evidence="2 3">
    <name type="scientific">Pleurodeles waltl</name>
    <name type="common">Iberian ribbed newt</name>
    <dbReference type="NCBI Taxonomy" id="8319"/>
    <lineage>
        <taxon>Eukaryota</taxon>
        <taxon>Metazoa</taxon>
        <taxon>Chordata</taxon>
        <taxon>Craniata</taxon>
        <taxon>Vertebrata</taxon>
        <taxon>Euteleostomi</taxon>
        <taxon>Amphibia</taxon>
        <taxon>Batrachia</taxon>
        <taxon>Caudata</taxon>
        <taxon>Salamandroidea</taxon>
        <taxon>Salamandridae</taxon>
        <taxon>Pleurodelinae</taxon>
        <taxon>Pleurodeles</taxon>
    </lineage>
</organism>
<dbReference type="Proteomes" id="UP001066276">
    <property type="component" value="Chromosome 6"/>
</dbReference>
<protein>
    <submittedName>
        <fullName evidence="2">Uncharacterized protein</fullName>
    </submittedName>
</protein>
<proteinExistence type="predicted"/>
<feature type="region of interest" description="Disordered" evidence="1">
    <location>
        <begin position="269"/>
        <end position="288"/>
    </location>
</feature>
<name>A0AAV7R195_PLEWA</name>
<reference evidence="2" key="1">
    <citation type="journal article" date="2022" name="bioRxiv">
        <title>Sequencing and chromosome-scale assembly of the giantPleurodeles waltlgenome.</title>
        <authorList>
            <person name="Brown T."/>
            <person name="Elewa A."/>
            <person name="Iarovenko S."/>
            <person name="Subramanian E."/>
            <person name="Araus A.J."/>
            <person name="Petzold A."/>
            <person name="Susuki M."/>
            <person name="Suzuki K.-i.T."/>
            <person name="Hayashi T."/>
            <person name="Toyoda A."/>
            <person name="Oliveira C."/>
            <person name="Osipova E."/>
            <person name="Leigh N.D."/>
            <person name="Simon A."/>
            <person name="Yun M.H."/>
        </authorList>
    </citation>
    <scope>NUCLEOTIDE SEQUENCE</scope>
    <source>
        <strain evidence="2">20211129_DDA</strain>
        <tissue evidence="2">Liver</tissue>
    </source>
</reference>
<keyword evidence="3" id="KW-1185">Reference proteome</keyword>
<feature type="region of interest" description="Disordered" evidence="1">
    <location>
        <begin position="1"/>
        <end position="20"/>
    </location>
</feature>
<sequence>MTRNLRGRRAGKQAQLPRNNAIEREAAILEERSLGGVVKMAAPTEKGNSGAMLSVKRVLAEGQKAEEGREREEDVIVISDEEPEGQESFRLGESVMDEQEVNFLKRDAGADGLKESSLVRCSSVRSFEGNFGARNVVHVGDQVDLVDQEGVLVTGLVYGQVDCSTDNGAGKSVVTGEVRKEDESKVLQEAVKERGVISADSSGKGPVSSFFSDTTLAMRSGSPCPAHPRQSTRRQLPPRNHLTAAGADCWCRLLTCIEGATCLPALSRGPSLNPPSATQPLLPRVQPL</sequence>
<dbReference type="AlphaFoldDB" id="A0AAV7R195"/>
<evidence type="ECO:0000313" key="2">
    <source>
        <dbReference type="EMBL" id="KAJ1145582.1"/>
    </source>
</evidence>